<gene>
    <name evidence="2" type="primary">ORF59047</name>
    <name evidence="1" type="synonym">ORF59045</name>
</gene>
<organism evidence="2">
    <name type="scientific">Arion vulgaris</name>
    <dbReference type="NCBI Taxonomy" id="1028688"/>
    <lineage>
        <taxon>Eukaryota</taxon>
        <taxon>Metazoa</taxon>
        <taxon>Spiralia</taxon>
        <taxon>Lophotrochozoa</taxon>
        <taxon>Mollusca</taxon>
        <taxon>Gastropoda</taxon>
        <taxon>Heterobranchia</taxon>
        <taxon>Euthyneura</taxon>
        <taxon>Panpulmonata</taxon>
        <taxon>Eupulmonata</taxon>
        <taxon>Stylommatophora</taxon>
        <taxon>Helicina</taxon>
        <taxon>Arionoidea</taxon>
        <taxon>Arionidae</taxon>
        <taxon>Arion</taxon>
    </lineage>
</organism>
<name>A0A0B6ZDK0_9EUPU</name>
<protein>
    <submittedName>
        <fullName evidence="2">Uncharacterized protein</fullName>
    </submittedName>
</protein>
<reference evidence="2" key="1">
    <citation type="submission" date="2014-12" db="EMBL/GenBank/DDBJ databases">
        <title>Insight into the proteome of Arion vulgaris.</title>
        <authorList>
            <person name="Aradska J."/>
            <person name="Bulat T."/>
            <person name="Smidak R."/>
            <person name="Sarate P."/>
            <person name="Gangsoo J."/>
            <person name="Sialana F."/>
            <person name="Bilban M."/>
            <person name="Lubec G."/>
        </authorList>
    </citation>
    <scope>NUCLEOTIDE SEQUENCE</scope>
    <source>
        <tissue evidence="2">Skin</tissue>
    </source>
</reference>
<dbReference type="EMBL" id="HACG01019626">
    <property type="protein sequence ID" value="CEK66491.1"/>
    <property type="molecule type" value="Transcribed_RNA"/>
</dbReference>
<evidence type="ECO:0000313" key="1">
    <source>
        <dbReference type="EMBL" id="CEK66491.1"/>
    </source>
</evidence>
<dbReference type="EMBL" id="HACG01019627">
    <property type="protein sequence ID" value="CEK66492.1"/>
    <property type="molecule type" value="Transcribed_RNA"/>
</dbReference>
<dbReference type="AlphaFoldDB" id="A0A0B6ZDK0"/>
<accession>A0A0B6ZDK0</accession>
<sequence length="103" mass="11935">MSCTDNIPPELTKYLQVNINISKFFFKKKRHPLELSPSDQDRSNIHQTPEGCCQTTSQHIIIKNSFNVRSNTFIFNDSYTENTIILTENIHSFLMIVIQSLKS</sequence>
<evidence type="ECO:0000313" key="2">
    <source>
        <dbReference type="EMBL" id="CEK66492.1"/>
    </source>
</evidence>
<proteinExistence type="predicted"/>